<dbReference type="GO" id="GO:0034626">
    <property type="term" value="P:fatty acid elongation, polyunsaturated fatty acid"/>
    <property type="evidence" value="ECO:0007669"/>
    <property type="project" value="TreeGrafter"/>
</dbReference>
<keyword evidence="9 10" id="KW-0275">Fatty acid biosynthesis</keyword>
<evidence type="ECO:0000256" key="5">
    <source>
        <dbReference type="ARBA" id="ARBA00022832"/>
    </source>
</evidence>
<feature type="transmembrane region" description="Helical" evidence="10">
    <location>
        <begin position="62"/>
        <end position="82"/>
    </location>
</feature>
<evidence type="ECO:0000256" key="3">
    <source>
        <dbReference type="ARBA" id="ARBA00022679"/>
    </source>
</evidence>
<dbReference type="Pfam" id="PF01151">
    <property type="entry name" value="ELO"/>
    <property type="match status" value="1"/>
</dbReference>
<accession>A0A9N9MGA8</accession>
<keyword evidence="12" id="KW-1185">Reference proteome</keyword>
<feature type="transmembrane region" description="Helical" evidence="10">
    <location>
        <begin position="115"/>
        <end position="132"/>
    </location>
</feature>
<keyword evidence="7 10" id="KW-0443">Lipid metabolism</keyword>
<dbReference type="GO" id="GO:0019367">
    <property type="term" value="P:fatty acid elongation, saturated fatty acid"/>
    <property type="evidence" value="ECO:0007669"/>
    <property type="project" value="TreeGrafter"/>
</dbReference>
<feature type="transmembrane region" description="Helical" evidence="10">
    <location>
        <begin position="29"/>
        <end position="50"/>
    </location>
</feature>
<feature type="transmembrane region" description="Helical" evidence="10">
    <location>
        <begin position="168"/>
        <end position="186"/>
    </location>
</feature>
<evidence type="ECO:0000256" key="1">
    <source>
        <dbReference type="ARBA" id="ARBA00004141"/>
    </source>
</evidence>
<reference evidence="11" key="1">
    <citation type="submission" date="2022-01" db="EMBL/GenBank/DDBJ databases">
        <authorList>
            <person name="King R."/>
        </authorList>
    </citation>
    <scope>NUCLEOTIDE SEQUENCE</scope>
</reference>
<feature type="transmembrane region" description="Helical" evidence="10">
    <location>
        <begin position="231"/>
        <end position="251"/>
    </location>
</feature>
<evidence type="ECO:0000256" key="8">
    <source>
        <dbReference type="ARBA" id="ARBA00023136"/>
    </source>
</evidence>
<feature type="transmembrane region" description="Helical" evidence="10">
    <location>
        <begin position="206"/>
        <end position="225"/>
    </location>
</feature>
<organism evidence="11 12">
    <name type="scientific">Ceutorhynchus assimilis</name>
    <name type="common">cabbage seed weevil</name>
    <dbReference type="NCBI Taxonomy" id="467358"/>
    <lineage>
        <taxon>Eukaryota</taxon>
        <taxon>Metazoa</taxon>
        <taxon>Ecdysozoa</taxon>
        <taxon>Arthropoda</taxon>
        <taxon>Hexapoda</taxon>
        <taxon>Insecta</taxon>
        <taxon>Pterygota</taxon>
        <taxon>Neoptera</taxon>
        <taxon>Endopterygota</taxon>
        <taxon>Coleoptera</taxon>
        <taxon>Polyphaga</taxon>
        <taxon>Cucujiformia</taxon>
        <taxon>Curculionidae</taxon>
        <taxon>Ceutorhynchinae</taxon>
        <taxon>Ceutorhynchus</taxon>
    </lineage>
</organism>
<dbReference type="EMBL" id="OU892287">
    <property type="protein sequence ID" value="CAG9762534.1"/>
    <property type="molecule type" value="Genomic_DNA"/>
</dbReference>
<keyword evidence="3 10" id="KW-0808">Transferase</keyword>
<keyword evidence="6 10" id="KW-1133">Transmembrane helix</keyword>
<dbReference type="PANTHER" id="PTHR11157:SF113">
    <property type="entry name" value="ELONGATION OF VERY LONG CHAIN FATTY ACIDS PROTEIN"/>
    <property type="match status" value="1"/>
</dbReference>
<keyword evidence="5 10" id="KW-0276">Fatty acid metabolism</keyword>
<dbReference type="EC" id="2.3.1.199" evidence="10"/>
<evidence type="ECO:0000256" key="9">
    <source>
        <dbReference type="ARBA" id="ARBA00023160"/>
    </source>
</evidence>
<evidence type="ECO:0000256" key="2">
    <source>
        <dbReference type="ARBA" id="ARBA00022516"/>
    </source>
</evidence>
<dbReference type="AlphaFoldDB" id="A0A9N9MGA8"/>
<comment type="similarity">
    <text evidence="10">Belongs to the ELO family.</text>
</comment>
<dbReference type="Proteomes" id="UP001152799">
    <property type="component" value="Chromosome 11"/>
</dbReference>
<dbReference type="PANTHER" id="PTHR11157">
    <property type="entry name" value="FATTY ACID ACYL TRANSFERASE-RELATED"/>
    <property type="match status" value="1"/>
</dbReference>
<name>A0A9N9MGA8_9CUCU</name>
<dbReference type="InterPro" id="IPR002076">
    <property type="entry name" value="ELO_fam"/>
</dbReference>
<dbReference type="GO" id="GO:0005789">
    <property type="term" value="C:endoplasmic reticulum membrane"/>
    <property type="evidence" value="ECO:0007669"/>
    <property type="project" value="TreeGrafter"/>
</dbReference>
<dbReference type="GO" id="GO:0009922">
    <property type="term" value="F:fatty acid elongase activity"/>
    <property type="evidence" value="ECO:0007669"/>
    <property type="project" value="UniProtKB-EC"/>
</dbReference>
<comment type="subcellular location">
    <subcellularLocation>
        <location evidence="1">Membrane</location>
        <topology evidence="1">Multi-pass membrane protein</topology>
    </subcellularLocation>
</comment>
<evidence type="ECO:0000313" key="11">
    <source>
        <dbReference type="EMBL" id="CAG9762534.1"/>
    </source>
</evidence>
<dbReference type="OrthoDB" id="434092at2759"/>
<evidence type="ECO:0000313" key="12">
    <source>
        <dbReference type="Proteomes" id="UP001152799"/>
    </source>
</evidence>
<proteinExistence type="inferred from homology"/>
<keyword evidence="4 10" id="KW-0812">Transmembrane</keyword>
<dbReference type="GO" id="GO:0034625">
    <property type="term" value="P:fatty acid elongation, monounsaturated fatty acid"/>
    <property type="evidence" value="ECO:0007669"/>
    <property type="project" value="TreeGrafter"/>
</dbReference>
<gene>
    <name evidence="11" type="ORF">CEUTPL_LOCUS3213</name>
</gene>
<dbReference type="GO" id="GO:0042761">
    <property type="term" value="P:very long-chain fatty acid biosynthetic process"/>
    <property type="evidence" value="ECO:0007669"/>
    <property type="project" value="TreeGrafter"/>
</dbReference>
<comment type="catalytic activity">
    <reaction evidence="10">
        <text>a very-long-chain acyl-CoA + malonyl-CoA + H(+) = a very-long-chain 3-oxoacyl-CoA + CO2 + CoA</text>
        <dbReference type="Rhea" id="RHEA:32727"/>
        <dbReference type="ChEBI" id="CHEBI:15378"/>
        <dbReference type="ChEBI" id="CHEBI:16526"/>
        <dbReference type="ChEBI" id="CHEBI:57287"/>
        <dbReference type="ChEBI" id="CHEBI:57384"/>
        <dbReference type="ChEBI" id="CHEBI:90725"/>
        <dbReference type="ChEBI" id="CHEBI:90736"/>
        <dbReference type="EC" id="2.3.1.199"/>
    </reaction>
</comment>
<evidence type="ECO:0000256" key="7">
    <source>
        <dbReference type="ARBA" id="ARBA00023098"/>
    </source>
</evidence>
<keyword evidence="2 10" id="KW-0444">Lipid biosynthesis</keyword>
<sequence length="269" mass="31433">MTSIIGYIENFIASREDQRVSGWLFVSSFWPTINIILIYLTSIYIVLPIFMKNREPYKLNTILKFYNIFQIITCAFIVYWCLTSGWIQGDFTIGCQAVDYSSSPRALSLLQGFQWAYFLKITELLETVFFVLRKKNKQVTKLHVYHHSSTLIMNYFICRFVGGGMASVTVIINSLVHILMYTYYYLASLGPAWQKPLEKWKPRLTIVQMIQFTLLLLHSLTLLQNCGGPRSFLLVYIPNMIFIYKMFYDFYKKNYTCSKLSVALSQILS</sequence>
<dbReference type="GO" id="GO:0030148">
    <property type="term" value="P:sphingolipid biosynthetic process"/>
    <property type="evidence" value="ECO:0007669"/>
    <property type="project" value="TreeGrafter"/>
</dbReference>
<evidence type="ECO:0000256" key="6">
    <source>
        <dbReference type="ARBA" id="ARBA00022989"/>
    </source>
</evidence>
<protein>
    <recommendedName>
        <fullName evidence="10">Elongation of very long chain fatty acids protein</fullName>
        <ecNumber evidence="10">2.3.1.199</ecNumber>
    </recommendedName>
    <alternativeName>
        <fullName evidence="10">Very-long-chain 3-oxoacyl-CoA synthase</fullName>
    </alternativeName>
</protein>
<evidence type="ECO:0000256" key="4">
    <source>
        <dbReference type="ARBA" id="ARBA00022692"/>
    </source>
</evidence>
<keyword evidence="8 10" id="KW-0472">Membrane</keyword>
<evidence type="ECO:0000256" key="10">
    <source>
        <dbReference type="RuleBase" id="RU361115"/>
    </source>
</evidence>